<organism evidence="1 2">
    <name type="scientific">Fraxinus pennsylvanica</name>
    <dbReference type="NCBI Taxonomy" id="56036"/>
    <lineage>
        <taxon>Eukaryota</taxon>
        <taxon>Viridiplantae</taxon>
        <taxon>Streptophyta</taxon>
        <taxon>Embryophyta</taxon>
        <taxon>Tracheophyta</taxon>
        <taxon>Spermatophyta</taxon>
        <taxon>Magnoliopsida</taxon>
        <taxon>eudicotyledons</taxon>
        <taxon>Gunneridae</taxon>
        <taxon>Pentapetalae</taxon>
        <taxon>asterids</taxon>
        <taxon>lamiids</taxon>
        <taxon>Lamiales</taxon>
        <taxon>Oleaceae</taxon>
        <taxon>Oleeae</taxon>
        <taxon>Fraxinus</taxon>
    </lineage>
</organism>
<dbReference type="AlphaFoldDB" id="A0AAD2EC51"/>
<dbReference type="EMBL" id="OU503056">
    <property type="protein sequence ID" value="CAI9785139.1"/>
    <property type="molecule type" value="Genomic_DNA"/>
</dbReference>
<gene>
    <name evidence="1" type="ORF">FPE_LOCUS32569</name>
</gene>
<evidence type="ECO:0000313" key="1">
    <source>
        <dbReference type="EMBL" id="CAI9785139.1"/>
    </source>
</evidence>
<reference evidence="1" key="1">
    <citation type="submission" date="2023-05" db="EMBL/GenBank/DDBJ databases">
        <authorList>
            <person name="Huff M."/>
        </authorList>
    </citation>
    <scope>NUCLEOTIDE SEQUENCE</scope>
</reference>
<dbReference type="PANTHER" id="PTHR33052">
    <property type="entry name" value="DUF4228 DOMAIN PROTEIN-RELATED"/>
    <property type="match status" value="1"/>
</dbReference>
<protein>
    <recommendedName>
        <fullName evidence="3">DUF4228 domain protein</fullName>
    </recommendedName>
</protein>
<evidence type="ECO:0000313" key="2">
    <source>
        <dbReference type="Proteomes" id="UP000834106"/>
    </source>
</evidence>
<accession>A0AAD2EC51</accession>
<dbReference type="Proteomes" id="UP000834106">
    <property type="component" value="Chromosome 21"/>
</dbReference>
<proteinExistence type="predicted"/>
<dbReference type="InterPro" id="IPR025322">
    <property type="entry name" value="PADRE_dom"/>
</dbReference>
<keyword evidence="2" id="KW-1185">Reference proteome</keyword>
<name>A0AAD2EC51_9LAMI</name>
<evidence type="ECO:0008006" key="3">
    <source>
        <dbReference type="Google" id="ProtNLM"/>
    </source>
</evidence>
<sequence>MCSCFRSCVSLDSESKRKRESDRENFSFSVSPSIRDISVRIVHAGGLIELYPNAIPASELIQKYPGMCITQPHIFTCPHESVLSADDMLVPGNKYFVVRSSTVEKLKRKYKANRPADTDEPIVDSKETEGVGENFSEYTICAAEDFHVPKDNWSNYFREKCAEKKQFVPPIQKARMWKVDWEPSLNSIKELSP</sequence>
<dbReference type="Pfam" id="PF14009">
    <property type="entry name" value="PADRE"/>
    <property type="match status" value="1"/>
</dbReference>